<dbReference type="Proteomes" id="UP001189122">
    <property type="component" value="Unassembled WGS sequence"/>
</dbReference>
<evidence type="ECO:0000256" key="4">
    <source>
        <dbReference type="ARBA" id="ARBA00017309"/>
    </source>
</evidence>
<dbReference type="InterPro" id="IPR014445">
    <property type="entry name" value="Gln-dep_NAD_synthase"/>
</dbReference>
<dbReference type="EMBL" id="LR743592">
    <property type="protein sequence ID" value="CAA2620530.1"/>
    <property type="molecule type" value="Genomic_DNA"/>
</dbReference>
<dbReference type="InterPro" id="IPR014729">
    <property type="entry name" value="Rossmann-like_a/b/a_fold"/>
</dbReference>
<keyword evidence="5 10" id="KW-0436">Ligase</keyword>
<evidence type="ECO:0000259" key="12">
    <source>
        <dbReference type="PROSITE" id="PS50263"/>
    </source>
</evidence>
<dbReference type="EC" id="6.3.5.1" evidence="3 10"/>
<dbReference type="InterPro" id="IPR003694">
    <property type="entry name" value="NAD_synthase"/>
</dbReference>
<evidence type="ECO:0000256" key="9">
    <source>
        <dbReference type="ARBA" id="ARBA00052340"/>
    </source>
</evidence>
<reference evidence="13 14" key="1">
    <citation type="submission" date="2019-12" db="EMBL/GenBank/DDBJ databases">
        <authorList>
            <person name="Scholz U."/>
            <person name="Mascher M."/>
            <person name="Fiebig A."/>
        </authorList>
    </citation>
    <scope>NUCLEOTIDE SEQUENCE</scope>
</reference>
<dbReference type="CDD" id="cd07570">
    <property type="entry name" value="GAT_Gln-NAD-synth"/>
    <property type="match status" value="1"/>
</dbReference>
<evidence type="ECO:0000256" key="5">
    <source>
        <dbReference type="ARBA" id="ARBA00022598"/>
    </source>
</evidence>
<comment type="catalytic activity">
    <reaction evidence="9 10">
        <text>deamido-NAD(+) + L-glutamine + ATP + H2O = L-glutamate + AMP + diphosphate + NAD(+) + H(+)</text>
        <dbReference type="Rhea" id="RHEA:24384"/>
        <dbReference type="ChEBI" id="CHEBI:15377"/>
        <dbReference type="ChEBI" id="CHEBI:15378"/>
        <dbReference type="ChEBI" id="CHEBI:29985"/>
        <dbReference type="ChEBI" id="CHEBI:30616"/>
        <dbReference type="ChEBI" id="CHEBI:33019"/>
        <dbReference type="ChEBI" id="CHEBI:57540"/>
        <dbReference type="ChEBI" id="CHEBI:58359"/>
        <dbReference type="ChEBI" id="CHEBI:58437"/>
        <dbReference type="ChEBI" id="CHEBI:456215"/>
        <dbReference type="EC" id="6.3.5.1"/>
    </reaction>
</comment>
<dbReference type="GO" id="GO:0003952">
    <property type="term" value="F:NAD+ synthase (glutamine-hydrolyzing) activity"/>
    <property type="evidence" value="ECO:0007669"/>
    <property type="project" value="UniProtKB-UniRule"/>
</dbReference>
<accession>A0A7I8IQR8</accession>
<dbReference type="EMBL" id="CACRZD030000005">
    <property type="protein sequence ID" value="CAA6660280.1"/>
    <property type="molecule type" value="Genomic_DNA"/>
</dbReference>
<dbReference type="SUPFAM" id="SSF52402">
    <property type="entry name" value="Adenine nucleotide alpha hydrolases-like"/>
    <property type="match status" value="1"/>
</dbReference>
<dbReference type="SUPFAM" id="SSF56317">
    <property type="entry name" value="Carbon-nitrogen hydrolase"/>
    <property type="match status" value="1"/>
</dbReference>
<evidence type="ECO:0000313" key="13">
    <source>
        <dbReference type="EMBL" id="CAA2620530.1"/>
    </source>
</evidence>
<gene>
    <name evidence="13" type="ORF">SI7747_05006699</name>
</gene>
<keyword evidence="7 10" id="KW-0067">ATP-binding</keyword>
<evidence type="ECO:0000256" key="2">
    <source>
        <dbReference type="ARBA" id="ARBA00007145"/>
    </source>
</evidence>
<dbReference type="FunFam" id="3.40.50.620:FF:000036">
    <property type="entry name" value="Glutamine-dependent NAD(+) synthetase"/>
    <property type="match status" value="1"/>
</dbReference>
<evidence type="ECO:0000256" key="8">
    <source>
        <dbReference type="ARBA" id="ARBA00023027"/>
    </source>
</evidence>
<evidence type="ECO:0000256" key="11">
    <source>
        <dbReference type="SAM" id="MobiDB-lite"/>
    </source>
</evidence>
<dbReference type="PROSITE" id="PS50263">
    <property type="entry name" value="CN_HYDROLASE"/>
    <property type="match status" value="1"/>
</dbReference>
<dbReference type="PANTHER" id="PTHR23090:SF9">
    <property type="entry name" value="GLUTAMINE-DEPENDENT NAD(+) SYNTHETASE"/>
    <property type="match status" value="1"/>
</dbReference>
<feature type="region of interest" description="Disordered" evidence="11">
    <location>
        <begin position="696"/>
        <end position="732"/>
    </location>
</feature>
<dbReference type="GO" id="GO:0004359">
    <property type="term" value="F:glutaminase activity"/>
    <property type="evidence" value="ECO:0007669"/>
    <property type="project" value="InterPro"/>
</dbReference>
<evidence type="ECO:0000313" key="14">
    <source>
        <dbReference type="Proteomes" id="UP001189122"/>
    </source>
</evidence>
<dbReference type="PANTHER" id="PTHR23090">
    <property type="entry name" value="NH 3 /GLUTAMINE-DEPENDENT NAD + SYNTHETASE"/>
    <property type="match status" value="1"/>
</dbReference>
<dbReference type="AlphaFoldDB" id="A0A7I8IQR8"/>
<proteinExistence type="inferred from homology"/>
<dbReference type="GO" id="GO:0005737">
    <property type="term" value="C:cytoplasm"/>
    <property type="evidence" value="ECO:0007669"/>
    <property type="project" value="InterPro"/>
</dbReference>
<protein>
    <recommendedName>
        <fullName evidence="4 10">Glutamine-dependent NAD(+) synthetase</fullName>
        <ecNumber evidence="3 10">6.3.5.1</ecNumber>
    </recommendedName>
    <alternativeName>
        <fullName evidence="10">NAD(+) synthase [glutamine-hydrolyzing]</fullName>
    </alternativeName>
</protein>
<evidence type="ECO:0000256" key="10">
    <source>
        <dbReference type="PIRNR" id="PIRNR006630"/>
    </source>
</evidence>
<evidence type="ECO:0000256" key="1">
    <source>
        <dbReference type="ARBA" id="ARBA00005188"/>
    </source>
</evidence>
<dbReference type="GO" id="GO:0009435">
    <property type="term" value="P:NAD+ biosynthetic process"/>
    <property type="evidence" value="ECO:0007669"/>
    <property type="project" value="UniProtKB-UniRule"/>
</dbReference>
<feature type="domain" description="CN hydrolase" evidence="12">
    <location>
        <begin position="4"/>
        <end position="274"/>
    </location>
</feature>
<keyword evidence="6 10" id="KW-0547">Nucleotide-binding</keyword>
<dbReference type="GO" id="GO:0005524">
    <property type="term" value="F:ATP binding"/>
    <property type="evidence" value="ECO:0007669"/>
    <property type="project" value="UniProtKB-UniRule"/>
</dbReference>
<evidence type="ECO:0000256" key="3">
    <source>
        <dbReference type="ARBA" id="ARBA00012743"/>
    </source>
</evidence>
<dbReference type="Pfam" id="PF00795">
    <property type="entry name" value="CN_hydrolase"/>
    <property type="match status" value="1"/>
</dbReference>
<evidence type="ECO:0000256" key="6">
    <source>
        <dbReference type="ARBA" id="ARBA00022741"/>
    </source>
</evidence>
<dbReference type="NCBIfam" id="TIGR00552">
    <property type="entry name" value="nadE"/>
    <property type="match status" value="1"/>
</dbReference>
<dbReference type="Gene3D" id="3.60.110.10">
    <property type="entry name" value="Carbon-nitrogen hydrolase"/>
    <property type="match status" value="1"/>
</dbReference>
<dbReference type="CDD" id="cd00553">
    <property type="entry name" value="NAD_synthase"/>
    <property type="match status" value="1"/>
</dbReference>
<dbReference type="PIRSF" id="PIRSF006630">
    <property type="entry name" value="NADS_GAT"/>
    <property type="match status" value="1"/>
</dbReference>
<dbReference type="HAMAP" id="MF_02090">
    <property type="entry name" value="NadE_glutamine_dep"/>
    <property type="match status" value="1"/>
</dbReference>
<dbReference type="UniPathway" id="UPA00253">
    <property type="reaction ID" value="UER00334"/>
</dbReference>
<comment type="pathway">
    <text evidence="1 10">Cofactor biosynthesis; NAD(+) biosynthesis; NAD(+) from deamido-NAD(+) (L-Gln route): step 1/1.</text>
</comment>
<dbReference type="InterPro" id="IPR036526">
    <property type="entry name" value="C-N_Hydrolase_sf"/>
</dbReference>
<dbReference type="Gene3D" id="3.40.50.620">
    <property type="entry name" value="HUPs"/>
    <property type="match status" value="1"/>
</dbReference>
<dbReference type="InterPro" id="IPR022310">
    <property type="entry name" value="NAD/GMP_synthase"/>
</dbReference>
<sequence length="732" mass="81744">MRLLKVATCNLNQWAMDFDTNLRNIKESISKAKESGAVIRVGPELEITGYGCEDHFLEQDTVAHSWECLKNLLSGDWTDGILCSIGMPIIYQSVRYNCQVFCLNRRILMIRPKMCLANDGNYREFRWFSAWTLKDELVDFQLPNDVAEALSQESAPFGYGYIQFLDVAIAAETCEELFTSDAPRIALALNGVEVFTNASGSHHQLRKLNLRIDAIKSATLFCGGVYIYSNHQGCDGGRLYYDGCSCIAINGDVVAQGSQFSLKDIEVLTAQVDLDAIASYRGSISSFREQASHKSKLPFVKAPYKLCTSMNLQIFPTSPVKVKYHCPEEEIVFGPSCWLWDYLRRSGASGFLLPLSGGADSSSVAAIVGSMCQLVVKDIENGDEQVKADAVRIGQYKNGAFPTNSKEFANRIFYTVYMGTENSSDATRSRAKKLADEIGSWHLDVPIDSVISALLSLFQTITGKRPRYKVDGGSNAENLGLQNIQARVRMVLAFMLASLMPWVHNKSGFFLVLGSSNVDEALRGYLTKYDCSSADINPIGSVSKQDLRAFLRWAAIHLSYTSLKEIEEAPPTAELEPIRPDYNQLDEVDMGMTYEELSAYGRLRKIFRCGPVSMFQNLCHRWCGRLTPTEVGEKVKHFFKYYSINRHKMTVLTPSYHAESYSPEDNRFDLRQFLYNSRWPFQFRKIDELARDLQSKQQALPPPVPPTPEDESTNGSGMGVVAAGAANPSAGL</sequence>
<keyword evidence="14" id="KW-1185">Reference proteome</keyword>
<comment type="similarity">
    <text evidence="2 10">In the C-terminal section; belongs to the NAD synthetase family.</text>
</comment>
<dbReference type="FunFam" id="3.60.110.10:FF:000003">
    <property type="entry name" value="Glutamine-dependent NAD(+) synthetase"/>
    <property type="match status" value="1"/>
</dbReference>
<dbReference type="Pfam" id="PF02540">
    <property type="entry name" value="NAD_synthase"/>
    <property type="match status" value="1"/>
</dbReference>
<evidence type="ECO:0000256" key="7">
    <source>
        <dbReference type="ARBA" id="ARBA00022840"/>
    </source>
</evidence>
<keyword evidence="8 10" id="KW-0520">NAD</keyword>
<dbReference type="InterPro" id="IPR003010">
    <property type="entry name" value="C-N_Hydrolase"/>
</dbReference>
<organism evidence="13">
    <name type="scientific">Spirodela intermedia</name>
    <name type="common">Intermediate duckweed</name>
    <dbReference type="NCBI Taxonomy" id="51605"/>
    <lineage>
        <taxon>Eukaryota</taxon>
        <taxon>Viridiplantae</taxon>
        <taxon>Streptophyta</taxon>
        <taxon>Embryophyta</taxon>
        <taxon>Tracheophyta</taxon>
        <taxon>Spermatophyta</taxon>
        <taxon>Magnoliopsida</taxon>
        <taxon>Liliopsida</taxon>
        <taxon>Araceae</taxon>
        <taxon>Lemnoideae</taxon>
        <taxon>Spirodela</taxon>
    </lineage>
</organism>
<name>A0A7I8IQR8_SPIIN</name>